<proteinExistence type="predicted"/>
<evidence type="ECO:0000313" key="3">
    <source>
        <dbReference type="Proteomes" id="UP001219957"/>
    </source>
</evidence>
<accession>A0ABY8AZI6</accession>
<dbReference type="Pfam" id="PF18765">
    <property type="entry name" value="Polbeta"/>
    <property type="match status" value="1"/>
</dbReference>
<reference evidence="2 3" key="1">
    <citation type="submission" date="2022-10" db="EMBL/GenBank/DDBJ databases">
        <title>Complete genome sequence of Exiguobacterium profundum TSS-3 isolated from an extremely saline-alkaline spring located in Ixtapa, Chiapas-Mexico.</title>
        <authorList>
            <person name="Rincon-Rosales R."/>
            <person name="Rogel M.A."/>
            <person name="Rincon-Molina C.I."/>
            <person name="Guerrero G."/>
            <person name="Manzano-Gomez L.A."/>
            <person name="Lopez-Lopez A."/>
            <person name="Rincon Molina F.A."/>
            <person name="Martinez-Romero E."/>
        </authorList>
    </citation>
    <scope>NUCLEOTIDE SEQUENCE [LARGE SCALE GENOMIC DNA]</scope>
    <source>
        <strain evidence="2 3">TSS-3</strain>
    </source>
</reference>
<organism evidence="2 3">
    <name type="scientific">Exiguobacterium profundum</name>
    <dbReference type="NCBI Taxonomy" id="307643"/>
    <lineage>
        <taxon>Bacteria</taxon>
        <taxon>Bacillati</taxon>
        <taxon>Bacillota</taxon>
        <taxon>Bacilli</taxon>
        <taxon>Bacillales</taxon>
        <taxon>Bacillales Family XII. Incertae Sedis</taxon>
        <taxon>Exiguobacterium</taxon>
    </lineage>
</organism>
<dbReference type="Proteomes" id="UP001219957">
    <property type="component" value="Chromosome"/>
</dbReference>
<dbReference type="InterPro" id="IPR041633">
    <property type="entry name" value="Polbeta"/>
</dbReference>
<feature type="domain" description="Polymerase beta nucleotidyltransferase" evidence="1">
    <location>
        <begin position="10"/>
        <end position="78"/>
    </location>
</feature>
<dbReference type="CDD" id="cd05403">
    <property type="entry name" value="NT_KNTase_like"/>
    <property type="match status" value="1"/>
</dbReference>
<sequence>MKQQDAIRIITERLEHDEAVQAIFMKGSFGRGEADEHSDIDLYVMVHPDEEVSFLSRRLEHITAYRPILLKDEIHIVAPQLIAVFDDFLHLDLFTVTQETLNHQDSIHVLYDPQQRLARHATSLQLDEAAISDHAFDTVWYFFQYTKSRNRGNAMWATEMLRQGMVHFAYVLAAHHTPDRASLGLKDVTQRQKIDLRSFYDHLTPASHEKAAHIYLERLQAEQTFFTSLSGYNVFGPFMEQLIQRETSRPGI</sequence>
<dbReference type="RefSeq" id="WP_275060202.1">
    <property type="nucleotide sequence ID" value="NZ_CP109617.1"/>
</dbReference>
<gene>
    <name evidence="2" type="ORF">OE059_15000</name>
</gene>
<keyword evidence="3" id="KW-1185">Reference proteome</keyword>
<evidence type="ECO:0000313" key="2">
    <source>
        <dbReference type="EMBL" id="WED55301.1"/>
    </source>
</evidence>
<protein>
    <submittedName>
        <fullName evidence="2">Nucleotidyltransferase domain-containing protein</fullName>
    </submittedName>
</protein>
<dbReference type="SUPFAM" id="SSF81301">
    <property type="entry name" value="Nucleotidyltransferase"/>
    <property type="match status" value="1"/>
</dbReference>
<name>A0ABY8AZI6_9BACL</name>
<dbReference type="Gene3D" id="3.30.460.10">
    <property type="entry name" value="Beta Polymerase, domain 2"/>
    <property type="match status" value="1"/>
</dbReference>
<evidence type="ECO:0000259" key="1">
    <source>
        <dbReference type="Pfam" id="PF18765"/>
    </source>
</evidence>
<dbReference type="InterPro" id="IPR043519">
    <property type="entry name" value="NT_sf"/>
</dbReference>
<dbReference type="EMBL" id="CP109617">
    <property type="protein sequence ID" value="WED55301.1"/>
    <property type="molecule type" value="Genomic_DNA"/>
</dbReference>